<dbReference type="EMBL" id="JADJIB010000001">
    <property type="protein sequence ID" value="MBK7271969.1"/>
    <property type="molecule type" value="Genomic_DNA"/>
</dbReference>
<dbReference type="AlphaFoldDB" id="A0A935ILF3"/>
<accession>A0A935ILF3</accession>
<organism evidence="2 3">
    <name type="scientific">Candidatus Phosphoribacter hodrii</name>
    <dbReference type="NCBI Taxonomy" id="2953743"/>
    <lineage>
        <taxon>Bacteria</taxon>
        <taxon>Bacillati</taxon>
        <taxon>Actinomycetota</taxon>
        <taxon>Actinomycetes</taxon>
        <taxon>Micrococcales</taxon>
        <taxon>Dermatophilaceae</taxon>
        <taxon>Candidatus Phosphoribacter</taxon>
    </lineage>
</organism>
<evidence type="ECO:0000313" key="3">
    <source>
        <dbReference type="Proteomes" id="UP000726105"/>
    </source>
</evidence>
<proteinExistence type="predicted"/>
<protein>
    <submittedName>
        <fullName evidence="2">Uncharacterized protein</fullName>
    </submittedName>
</protein>
<evidence type="ECO:0000256" key="1">
    <source>
        <dbReference type="SAM" id="MobiDB-lite"/>
    </source>
</evidence>
<dbReference type="Proteomes" id="UP000726105">
    <property type="component" value="Unassembled WGS sequence"/>
</dbReference>
<name>A0A935ILF3_9MICO</name>
<reference evidence="2 3" key="1">
    <citation type="submission" date="2020-10" db="EMBL/GenBank/DDBJ databases">
        <title>Connecting structure to function with the recovery of over 1000 high-quality activated sludge metagenome-assembled genomes encoding full-length rRNA genes using long-read sequencing.</title>
        <authorList>
            <person name="Singleton C.M."/>
            <person name="Petriglieri F."/>
            <person name="Kristensen J.M."/>
            <person name="Kirkegaard R.H."/>
            <person name="Michaelsen T.Y."/>
            <person name="Andersen M.H."/>
            <person name="Karst S.M."/>
            <person name="Dueholm M.S."/>
            <person name="Nielsen P.H."/>
            <person name="Albertsen M."/>
        </authorList>
    </citation>
    <scope>NUCLEOTIDE SEQUENCE [LARGE SCALE GENOMIC DNA]</scope>
    <source>
        <strain evidence="2">Ega_18-Q3-R5-49_MAXAC.001</strain>
    </source>
</reference>
<sequence>MTSGALVLTSPARAVLDAATQSGAKDTAKAIGIEAVQRRLVTVDDLVHELAQRNRRGSALAGLAAQAAGTGSWSPPEAILLRAVEQSSVLPQVWPNPGLRIGPTRLTTPDLWFDDVALAVMVHSRRFHSAGAAWDATVEADADLTAVGIVVAGVTPNRIHRNLAGVVARIERTYLQARQRPRPPVTATRRSLLEPSKGGRSA</sequence>
<comment type="caution">
    <text evidence="2">The sequence shown here is derived from an EMBL/GenBank/DDBJ whole genome shotgun (WGS) entry which is preliminary data.</text>
</comment>
<feature type="region of interest" description="Disordered" evidence="1">
    <location>
        <begin position="177"/>
        <end position="202"/>
    </location>
</feature>
<gene>
    <name evidence="2" type="ORF">IPI13_01960</name>
</gene>
<evidence type="ECO:0000313" key="2">
    <source>
        <dbReference type="EMBL" id="MBK7271969.1"/>
    </source>
</evidence>